<dbReference type="HAMAP" id="MF_00135">
    <property type="entry name" value="PRAI"/>
    <property type="match status" value="1"/>
</dbReference>
<keyword evidence="6 9" id="KW-0822">Tryptophan biosynthesis</keyword>
<keyword evidence="5 9" id="KW-0028">Amino-acid biosynthesis</keyword>
<gene>
    <name evidence="9" type="primary">trpF</name>
    <name evidence="11" type="ORF">EVA95_02760</name>
</gene>
<dbReference type="Proteomes" id="UP000319384">
    <property type="component" value="Unassembled WGS sequence"/>
</dbReference>
<dbReference type="AlphaFoldDB" id="A0A520MXK6"/>
<dbReference type="EMBL" id="SHBH01000021">
    <property type="protein sequence ID" value="RZO25967.1"/>
    <property type="molecule type" value="Genomic_DNA"/>
</dbReference>
<evidence type="ECO:0000313" key="11">
    <source>
        <dbReference type="EMBL" id="RZO25967.1"/>
    </source>
</evidence>
<accession>A0A520MXK6</accession>
<evidence type="ECO:0000256" key="5">
    <source>
        <dbReference type="ARBA" id="ARBA00022605"/>
    </source>
</evidence>
<dbReference type="GO" id="GO:0004640">
    <property type="term" value="F:phosphoribosylanthranilate isomerase activity"/>
    <property type="evidence" value="ECO:0007669"/>
    <property type="project" value="UniProtKB-UniRule"/>
</dbReference>
<name>A0A520MXK6_9GAMM</name>
<dbReference type="Gene3D" id="3.20.20.70">
    <property type="entry name" value="Aldolase class I"/>
    <property type="match status" value="1"/>
</dbReference>
<dbReference type="SUPFAM" id="SSF51366">
    <property type="entry name" value="Ribulose-phoshate binding barrel"/>
    <property type="match status" value="1"/>
</dbReference>
<evidence type="ECO:0000313" key="12">
    <source>
        <dbReference type="Proteomes" id="UP000319384"/>
    </source>
</evidence>
<dbReference type="CDD" id="cd00405">
    <property type="entry name" value="PRAI"/>
    <property type="match status" value="1"/>
</dbReference>
<feature type="domain" description="N-(5'phosphoribosyl) anthranilate isomerase (PRAI)" evidence="10">
    <location>
        <begin position="6"/>
        <end position="201"/>
    </location>
</feature>
<dbReference type="Pfam" id="PF00697">
    <property type="entry name" value="PRAI"/>
    <property type="match status" value="1"/>
</dbReference>
<evidence type="ECO:0000256" key="8">
    <source>
        <dbReference type="ARBA" id="ARBA00023235"/>
    </source>
</evidence>
<evidence type="ECO:0000256" key="6">
    <source>
        <dbReference type="ARBA" id="ARBA00022822"/>
    </source>
</evidence>
<evidence type="ECO:0000256" key="7">
    <source>
        <dbReference type="ARBA" id="ARBA00023141"/>
    </source>
</evidence>
<dbReference type="GO" id="GO:0000162">
    <property type="term" value="P:L-tryptophan biosynthetic process"/>
    <property type="evidence" value="ECO:0007669"/>
    <property type="project" value="UniProtKB-UniRule"/>
</dbReference>
<dbReference type="InterPro" id="IPR013785">
    <property type="entry name" value="Aldolase_TIM"/>
</dbReference>
<dbReference type="PANTHER" id="PTHR42894">
    <property type="entry name" value="N-(5'-PHOSPHORIBOSYL)ANTHRANILATE ISOMERASE"/>
    <property type="match status" value="1"/>
</dbReference>
<comment type="catalytic activity">
    <reaction evidence="1 9">
        <text>N-(5-phospho-beta-D-ribosyl)anthranilate = 1-(2-carboxyphenylamino)-1-deoxy-D-ribulose 5-phosphate</text>
        <dbReference type="Rhea" id="RHEA:21540"/>
        <dbReference type="ChEBI" id="CHEBI:18277"/>
        <dbReference type="ChEBI" id="CHEBI:58613"/>
        <dbReference type="EC" id="5.3.1.24"/>
    </reaction>
</comment>
<sequence length="203" mass="23287">MKPLIKICGINDIDILDELVMIDGITFLGFIFYDKSPRNVTNNFLEKINKFDFKDKKPVCVYVNADRDFINETSSNFRNPILQFHGDESNDFCSDFNKDFWKVIKVKDNESIKDYVNYPNASKILFENYKKGQHGGTGSSFNWDLINNIKDLDTKFILSGGINIKNVDNAIDIKPWCLDVNSGVESSPGKKDIRLIQNLLNKI</sequence>
<organism evidence="11 12">
    <name type="scientific">SAR86 cluster bacterium</name>
    <dbReference type="NCBI Taxonomy" id="2030880"/>
    <lineage>
        <taxon>Bacteria</taxon>
        <taxon>Pseudomonadati</taxon>
        <taxon>Pseudomonadota</taxon>
        <taxon>Gammaproteobacteria</taxon>
        <taxon>SAR86 cluster</taxon>
    </lineage>
</organism>
<keyword evidence="7 9" id="KW-0057">Aromatic amino acid biosynthesis</keyword>
<dbReference type="InterPro" id="IPR011060">
    <property type="entry name" value="RibuloseP-bd_barrel"/>
</dbReference>
<protein>
    <recommendedName>
        <fullName evidence="4 9">N-(5'-phosphoribosyl)anthranilate isomerase</fullName>
        <shortName evidence="9">PRAI</shortName>
        <ecNumber evidence="3 9">5.3.1.24</ecNumber>
    </recommendedName>
</protein>
<reference evidence="11 12" key="1">
    <citation type="submission" date="2019-02" db="EMBL/GenBank/DDBJ databases">
        <title>Prokaryotic population dynamics and viral predation in marine succession experiment using metagenomics: the confinement effect.</title>
        <authorList>
            <person name="Haro-Moreno J.M."/>
            <person name="Rodriguez-Valera F."/>
            <person name="Lopez-Perez M."/>
        </authorList>
    </citation>
    <scope>NUCLEOTIDE SEQUENCE [LARGE SCALE GENOMIC DNA]</scope>
    <source>
        <strain evidence="11">MED-G162</strain>
    </source>
</reference>
<comment type="pathway">
    <text evidence="2 9">Amino-acid biosynthesis; L-tryptophan biosynthesis; L-tryptophan from chorismate: step 3/5.</text>
</comment>
<comment type="similarity">
    <text evidence="9">Belongs to the TrpF family.</text>
</comment>
<dbReference type="InterPro" id="IPR001240">
    <property type="entry name" value="PRAI_dom"/>
</dbReference>
<evidence type="ECO:0000256" key="9">
    <source>
        <dbReference type="HAMAP-Rule" id="MF_00135"/>
    </source>
</evidence>
<proteinExistence type="inferred from homology"/>
<dbReference type="EC" id="5.3.1.24" evidence="3 9"/>
<evidence type="ECO:0000256" key="4">
    <source>
        <dbReference type="ARBA" id="ARBA00022272"/>
    </source>
</evidence>
<evidence type="ECO:0000256" key="3">
    <source>
        <dbReference type="ARBA" id="ARBA00012572"/>
    </source>
</evidence>
<evidence type="ECO:0000256" key="2">
    <source>
        <dbReference type="ARBA" id="ARBA00004664"/>
    </source>
</evidence>
<evidence type="ECO:0000259" key="10">
    <source>
        <dbReference type="Pfam" id="PF00697"/>
    </source>
</evidence>
<dbReference type="PANTHER" id="PTHR42894:SF1">
    <property type="entry name" value="N-(5'-PHOSPHORIBOSYL)ANTHRANILATE ISOMERASE"/>
    <property type="match status" value="1"/>
</dbReference>
<keyword evidence="8 9" id="KW-0413">Isomerase</keyword>
<dbReference type="UniPathway" id="UPA00035">
    <property type="reaction ID" value="UER00042"/>
</dbReference>
<evidence type="ECO:0000256" key="1">
    <source>
        <dbReference type="ARBA" id="ARBA00001164"/>
    </source>
</evidence>
<comment type="caution">
    <text evidence="11">The sequence shown here is derived from an EMBL/GenBank/DDBJ whole genome shotgun (WGS) entry which is preliminary data.</text>
</comment>
<dbReference type="InterPro" id="IPR044643">
    <property type="entry name" value="TrpF_fam"/>
</dbReference>